<evidence type="ECO:0000313" key="1">
    <source>
        <dbReference type="EMBL" id="AXH55417.1"/>
    </source>
</evidence>
<protein>
    <submittedName>
        <fullName evidence="1">Uncharacterized protein</fullName>
    </submittedName>
</protein>
<organism evidence="1 2">
    <name type="scientific">Pseudomonas amygdali pv. lachrymans str. M301315</name>
    <dbReference type="NCBI Taxonomy" id="629260"/>
    <lineage>
        <taxon>Bacteria</taxon>
        <taxon>Pseudomonadati</taxon>
        <taxon>Pseudomonadota</taxon>
        <taxon>Gammaproteobacteria</taxon>
        <taxon>Pseudomonadales</taxon>
        <taxon>Pseudomonadaceae</taxon>
        <taxon>Pseudomonas</taxon>
        <taxon>Pseudomonas amygdali</taxon>
    </lineage>
</organism>
<dbReference type="AlphaFoldDB" id="A0AAD0LWV6"/>
<dbReference type="EMBL" id="CP031225">
    <property type="protein sequence ID" value="AXH55417.1"/>
    <property type="molecule type" value="Genomic_DNA"/>
</dbReference>
<name>A0AAD0LWV6_PSEAV</name>
<sequence length="113" mass="12873">MLYIMDAELIEGNYVLYQGDLSTNCVCCWEKLIHPSHRYVTSGVSGRAQAHALKPCLQKRCTCRPSEPAGTPMIARIRQLLKAWVKNETICFLHLGRHRYHRRNPGPEPVGTI</sequence>
<dbReference type="Proteomes" id="UP000006426">
    <property type="component" value="Chromosome"/>
</dbReference>
<accession>A0AAD0LWV6</accession>
<proteinExistence type="predicted"/>
<gene>
    <name evidence="1" type="ORF">PLA107_008920</name>
</gene>
<reference evidence="1 2" key="1">
    <citation type="journal article" date="2011" name="PLoS Pathog.">
        <title>Dynamic evolution of pathogenicity revealed by sequencing and comparative genomics of 19 Pseudomonas syringae isolates.</title>
        <authorList>
            <person name="Baltrus D.A."/>
            <person name="Nishimura M.T."/>
            <person name="Romanchuk A."/>
            <person name="Chang J.H."/>
            <person name="Mukhtar M.S."/>
            <person name="Cherkis K."/>
            <person name="Roach J."/>
            <person name="Grant S.R."/>
            <person name="Jones C.D."/>
            <person name="Dangl J.L."/>
        </authorList>
    </citation>
    <scope>NUCLEOTIDE SEQUENCE [LARGE SCALE GENOMIC DNA]</scope>
    <source>
        <strain evidence="1 2">M301315</strain>
    </source>
</reference>
<evidence type="ECO:0000313" key="2">
    <source>
        <dbReference type="Proteomes" id="UP000006426"/>
    </source>
</evidence>